<organism evidence="2">
    <name type="scientific">Granulicella tundricola (strain ATCC BAA-1859 / DSM 23138 / MP5ACTX9)</name>
    <dbReference type="NCBI Taxonomy" id="1198114"/>
    <lineage>
        <taxon>Bacteria</taxon>
        <taxon>Pseudomonadati</taxon>
        <taxon>Acidobacteriota</taxon>
        <taxon>Terriglobia</taxon>
        <taxon>Terriglobales</taxon>
        <taxon>Acidobacteriaceae</taxon>
        <taxon>Granulicella</taxon>
    </lineage>
</organism>
<reference evidence="2" key="1">
    <citation type="submission" date="2011-01" db="EMBL/GenBank/DDBJ databases">
        <title>Complete sequence of plasmid4 of Acidobacterium sp. MP5ACTX9.</title>
        <authorList>
            <consortium name="US DOE Joint Genome Institute"/>
            <person name="Lucas S."/>
            <person name="Copeland A."/>
            <person name="Lapidus A."/>
            <person name="Cheng J.-F."/>
            <person name="Goodwin L."/>
            <person name="Pitluck S."/>
            <person name="Teshima H."/>
            <person name="Detter J.C."/>
            <person name="Han C."/>
            <person name="Tapia R."/>
            <person name="Land M."/>
            <person name="Hauser L."/>
            <person name="Kyrpides N."/>
            <person name="Ivanova N."/>
            <person name="Ovchinnikova G."/>
            <person name="Pagani I."/>
            <person name="Rawat S.R."/>
            <person name="Mannisto M."/>
            <person name="Haggblom M.M."/>
            <person name="Woyke T."/>
        </authorList>
    </citation>
    <scope>NUCLEOTIDE SEQUENCE [LARGE SCALE GENOMIC DNA]</scope>
    <source>
        <strain evidence="2">MP5ACTX9</strain>
        <plasmid evidence="2">Plasmid pACIX904</plasmid>
    </source>
</reference>
<geneLocation type="plasmid" evidence="1 2">
    <name>pACIX904</name>
</geneLocation>
<dbReference type="EMBL" id="CP002484">
    <property type="protein sequence ID" value="ADW71471.1"/>
    <property type="molecule type" value="Genomic_DNA"/>
</dbReference>
<evidence type="ECO:0000313" key="1">
    <source>
        <dbReference type="EMBL" id="ADW71471.1"/>
    </source>
</evidence>
<sequence length="86" mass="9721">MDTSAFEFSALMGYPLDGFNFAIFTDRMFVESPDDFSVIDARKLSAWLLKRKCPGCAHQVDLMRAFNCDHVCFISGDLFDLGLKIT</sequence>
<dbReference type="RefSeq" id="WP_013573190.1">
    <property type="nucleotide sequence ID" value="NC_015059.1"/>
</dbReference>
<dbReference type="KEGG" id="acm:AciX9_4534"/>
<accession>E8X7N7</accession>
<dbReference type="PaxDb" id="1198114-AciX9_4534"/>
<dbReference type="Proteomes" id="UP000000343">
    <property type="component" value="Plasmid pACIX904"/>
</dbReference>
<gene>
    <name evidence="1" type="ordered locus">AciX9_4534</name>
</gene>
<keyword evidence="1" id="KW-0614">Plasmid</keyword>
<protein>
    <submittedName>
        <fullName evidence="1">Uncharacterized protein</fullName>
    </submittedName>
</protein>
<keyword evidence="2" id="KW-1185">Reference proteome</keyword>
<dbReference type="HOGENOM" id="CLU_2493548_0_0_0"/>
<evidence type="ECO:0000313" key="2">
    <source>
        <dbReference type="Proteomes" id="UP000000343"/>
    </source>
</evidence>
<dbReference type="AlphaFoldDB" id="E8X7N7"/>
<name>E8X7N7_GRATM</name>
<proteinExistence type="predicted"/>